<reference evidence="4" key="1">
    <citation type="submission" date="2024-05" db="EMBL/GenBank/DDBJ databases">
        <authorList>
            <person name="Kim S."/>
            <person name="Heo J."/>
            <person name="Choi H."/>
            <person name="Choi Y."/>
            <person name="Kwon S.-W."/>
            <person name="Kim Y."/>
        </authorList>
    </citation>
    <scope>NUCLEOTIDE SEQUENCE</scope>
    <source>
        <strain evidence="4">KACC 23698</strain>
    </source>
</reference>
<feature type="domain" description="Carbohydrate kinase PfkB" evidence="3">
    <location>
        <begin position="3"/>
        <end position="285"/>
    </location>
</feature>
<protein>
    <submittedName>
        <fullName evidence="4">PfkB family carbohydrate kinase</fullName>
    </submittedName>
</protein>
<evidence type="ECO:0000256" key="2">
    <source>
        <dbReference type="ARBA" id="ARBA00022777"/>
    </source>
</evidence>
<dbReference type="PANTHER" id="PTHR10584:SF157">
    <property type="entry name" value="SULFOFRUCTOSE KINASE"/>
    <property type="match status" value="1"/>
</dbReference>
<dbReference type="GO" id="GO:0005829">
    <property type="term" value="C:cytosol"/>
    <property type="evidence" value="ECO:0007669"/>
    <property type="project" value="TreeGrafter"/>
</dbReference>
<dbReference type="InterPro" id="IPR029056">
    <property type="entry name" value="Ribokinase-like"/>
</dbReference>
<name>A0AAU7JIK2_9HYPH</name>
<dbReference type="SUPFAM" id="SSF53613">
    <property type="entry name" value="Ribokinase-like"/>
    <property type="match status" value="1"/>
</dbReference>
<keyword evidence="2 4" id="KW-0418">Kinase</keyword>
<organism evidence="4">
    <name type="scientific">Alsobacter sp. KACC 23698</name>
    <dbReference type="NCBI Taxonomy" id="3149229"/>
    <lineage>
        <taxon>Bacteria</taxon>
        <taxon>Pseudomonadati</taxon>
        <taxon>Pseudomonadota</taxon>
        <taxon>Alphaproteobacteria</taxon>
        <taxon>Hyphomicrobiales</taxon>
        <taxon>Alsobacteraceae</taxon>
        <taxon>Alsobacter</taxon>
    </lineage>
</organism>
<accession>A0AAU7JIK2</accession>
<dbReference type="AlphaFoldDB" id="A0AAU7JIK2"/>
<dbReference type="InterPro" id="IPR002173">
    <property type="entry name" value="Carboh/pur_kinase_PfkB_CS"/>
</dbReference>
<dbReference type="PROSITE" id="PS00584">
    <property type="entry name" value="PFKB_KINASES_2"/>
    <property type="match status" value="1"/>
</dbReference>
<evidence type="ECO:0000259" key="3">
    <source>
        <dbReference type="Pfam" id="PF00294"/>
    </source>
</evidence>
<dbReference type="Pfam" id="PF00294">
    <property type="entry name" value="PfkB"/>
    <property type="match status" value="1"/>
</dbReference>
<proteinExistence type="predicted"/>
<gene>
    <name evidence="4" type="ORF">ABEG18_04415</name>
</gene>
<dbReference type="GO" id="GO:0016301">
    <property type="term" value="F:kinase activity"/>
    <property type="evidence" value="ECO:0007669"/>
    <property type="project" value="UniProtKB-KW"/>
</dbReference>
<sequence length="297" mass="30228">MPGVLCVGIATQDYVFAVDVMPATAEKHRARDLAVVGGGIAATAAVAVSRLGGRAMLITRLGDDAVGEAIVAALAQDGVDCSLAPRTPGRRSPQSSVIVDAKGERLVVSYSDPAMPACLDAIPSRLPPGVEAVMADTRWEEGGLQAFAAARASAGVGVLDADRAPALGGLTEAATHVAYGAQALREMTGRDDVRAALADAASVASNWVAVTDGERGVYFTENGQIAHEPAFPITPVDTLGAGDVFHGALALGLAEGMGERLAVRFASAAAAIKCTRFGGRAGAPTRDEVDALMRRAA</sequence>
<evidence type="ECO:0000313" key="4">
    <source>
        <dbReference type="EMBL" id="XBO40030.1"/>
    </source>
</evidence>
<evidence type="ECO:0000256" key="1">
    <source>
        <dbReference type="ARBA" id="ARBA00022679"/>
    </source>
</evidence>
<keyword evidence="1" id="KW-0808">Transferase</keyword>
<dbReference type="InterPro" id="IPR011611">
    <property type="entry name" value="PfkB_dom"/>
</dbReference>
<dbReference type="PANTHER" id="PTHR10584">
    <property type="entry name" value="SUGAR KINASE"/>
    <property type="match status" value="1"/>
</dbReference>
<dbReference type="EMBL" id="CP157484">
    <property type="protein sequence ID" value="XBO40030.1"/>
    <property type="molecule type" value="Genomic_DNA"/>
</dbReference>
<dbReference type="Gene3D" id="3.40.1190.20">
    <property type="match status" value="1"/>
</dbReference>
<dbReference type="RefSeq" id="WP_406856884.1">
    <property type="nucleotide sequence ID" value="NZ_CP157484.1"/>
</dbReference>